<comment type="caution">
    <text evidence="2">The sequence shown here is derived from an EMBL/GenBank/DDBJ whole genome shotgun (WGS) entry which is preliminary data.</text>
</comment>
<evidence type="ECO:0000313" key="3">
    <source>
        <dbReference type="Proteomes" id="UP001329430"/>
    </source>
</evidence>
<gene>
    <name evidence="2" type="ORF">RI129_006174</name>
</gene>
<evidence type="ECO:0000259" key="1">
    <source>
        <dbReference type="Pfam" id="PF05347"/>
    </source>
</evidence>
<protein>
    <recommendedName>
        <fullName evidence="1">Complex 1 LYR protein domain-containing protein</fullName>
    </recommendedName>
</protein>
<dbReference type="Pfam" id="PF05347">
    <property type="entry name" value="Complex1_LYR"/>
    <property type="match status" value="1"/>
</dbReference>
<name>A0AAN7VEU9_9COLE</name>
<evidence type="ECO:0000313" key="2">
    <source>
        <dbReference type="EMBL" id="KAK5644874.1"/>
    </source>
</evidence>
<accession>A0AAN7VEU9</accession>
<sequence length="67" mass="8141">MQPSPKDILKLYKNLLRYGQELQYTDKHYFCKRIKNEFQQNRSLTDITEIQFNYKRGVSLLEKKTVV</sequence>
<keyword evidence="3" id="KW-1185">Reference proteome</keyword>
<dbReference type="EMBL" id="JAVRBK010000004">
    <property type="protein sequence ID" value="KAK5644874.1"/>
    <property type="molecule type" value="Genomic_DNA"/>
</dbReference>
<proteinExistence type="predicted"/>
<dbReference type="AlphaFoldDB" id="A0AAN7VEU9"/>
<dbReference type="Proteomes" id="UP001329430">
    <property type="component" value="Chromosome 4"/>
</dbReference>
<organism evidence="2 3">
    <name type="scientific">Pyrocoelia pectoralis</name>
    <dbReference type="NCBI Taxonomy" id="417401"/>
    <lineage>
        <taxon>Eukaryota</taxon>
        <taxon>Metazoa</taxon>
        <taxon>Ecdysozoa</taxon>
        <taxon>Arthropoda</taxon>
        <taxon>Hexapoda</taxon>
        <taxon>Insecta</taxon>
        <taxon>Pterygota</taxon>
        <taxon>Neoptera</taxon>
        <taxon>Endopterygota</taxon>
        <taxon>Coleoptera</taxon>
        <taxon>Polyphaga</taxon>
        <taxon>Elateriformia</taxon>
        <taxon>Elateroidea</taxon>
        <taxon>Lampyridae</taxon>
        <taxon>Lampyrinae</taxon>
        <taxon>Pyrocoelia</taxon>
    </lineage>
</organism>
<feature type="domain" description="Complex 1 LYR protein" evidence="1">
    <location>
        <begin position="7"/>
        <end position="62"/>
    </location>
</feature>
<reference evidence="2 3" key="1">
    <citation type="journal article" date="2024" name="Insects">
        <title>An Improved Chromosome-Level Genome Assembly of the Firefly Pyrocoelia pectoralis.</title>
        <authorList>
            <person name="Fu X."/>
            <person name="Meyer-Rochow V.B."/>
            <person name="Ballantyne L."/>
            <person name="Zhu X."/>
        </authorList>
    </citation>
    <scope>NUCLEOTIDE SEQUENCE [LARGE SCALE GENOMIC DNA]</scope>
    <source>
        <strain evidence="2">XCY_ONT2</strain>
    </source>
</reference>
<dbReference type="InterPro" id="IPR008011">
    <property type="entry name" value="Complex1_LYR_dom"/>
</dbReference>